<organism evidence="5 6">
    <name type="scientific">Agrobacterium vitis</name>
    <name type="common">Rhizobium vitis</name>
    <dbReference type="NCBI Taxonomy" id="373"/>
    <lineage>
        <taxon>Bacteria</taxon>
        <taxon>Pseudomonadati</taxon>
        <taxon>Pseudomonadota</taxon>
        <taxon>Alphaproteobacteria</taxon>
        <taxon>Hyphomicrobiales</taxon>
        <taxon>Rhizobiaceae</taxon>
        <taxon>Rhizobium/Agrobacterium group</taxon>
        <taxon>Agrobacterium</taxon>
    </lineage>
</organism>
<dbReference type="AlphaFoldDB" id="A0A6L6VRB0"/>
<proteinExistence type="predicted"/>
<dbReference type="Gene3D" id="3.30.70.2450">
    <property type="match status" value="1"/>
</dbReference>
<dbReference type="Proteomes" id="UP000477951">
    <property type="component" value="Unassembled WGS sequence"/>
</dbReference>
<dbReference type="Pfam" id="PF01494">
    <property type="entry name" value="FAD_binding_3"/>
    <property type="match status" value="1"/>
</dbReference>
<dbReference type="RefSeq" id="WP_156616516.1">
    <property type="nucleotide sequence ID" value="NZ_WPHR01000044.1"/>
</dbReference>
<dbReference type="GO" id="GO:0071949">
    <property type="term" value="F:FAD binding"/>
    <property type="evidence" value="ECO:0007669"/>
    <property type="project" value="InterPro"/>
</dbReference>
<dbReference type="PRINTS" id="PR00420">
    <property type="entry name" value="RNGMNOXGNASE"/>
</dbReference>
<evidence type="ECO:0000256" key="1">
    <source>
        <dbReference type="ARBA" id="ARBA00001974"/>
    </source>
</evidence>
<keyword evidence="2" id="KW-0285">Flavoprotein</keyword>
<evidence type="ECO:0000256" key="3">
    <source>
        <dbReference type="ARBA" id="ARBA00022827"/>
    </source>
</evidence>
<keyword evidence="5" id="KW-0503">Monooxygenase</keyword>
<dbReference type="PANTHER" id="PTHR43004:SF19">
    <property type="entry name" value="BINDING MONOOXYGENASE, PUTATIVE (JCVI)-RELATED"/>
    <property type="match status" value="1"/>
</dbReference>
<dbReference type="InterPro" id="IPR050641">
    <property type="entry name" value="RIFMO-like"/>
</dbReference>
<dbReference type="PANTHER" id="PTHR43004">
    <property type="entry name" value="TRK SYSTEM POTASSIUM UPTAKE PROTEIN"/>
    <property type="match status" value="1"/>
</dbReference>
<comment type="cofactor">
    <cofactor evidence="1">
        <name>FAD</name>
        <dbReference type="ChEBI" id="CHEBI:57692"/>
    </cofactor>
</comment>
<dbReference type="EMBL" id="WPHR01000044">
    <property type="protein sequence ID" value="MUZ76012.1"/>
    <property type="molecule type" value="Genomic_DNA"/>
</dbReference>
<sequence length="502" mass="54791">MTAYERKRCSVLIVGAGSTGMAAALELCRHGVIPVLVDGSPRAQRESRGTGLQSRTLELLDIHGVSDRLVETGTPISAFVSIKNQHEIGRIDFSLIPSRYSSAPALPQYRTEGVLRERLAEYGVVPMWDHRINGLVQTEDSVLVTLENAREIVEIEADYVIGCDGARSTTRKLISMPFDGKSYPEGWGLLDVTLKWDLSSDEVRVYRLDGPQQFVVTPLGGTNYRVQLDNRPEELAGLPPTLEEMREAFTRYTGMIAEISDPVWASAFNIHRRQAIAYRSGRVFIGGDAAHIHTPAGGQGLNTGVQDGLNIGWKLAMVVNGHAKADLLDTYEQERQPIAAGVLELAERLARNPDGLLTRRDVSPIALATQVSQLLVNYRDGPLGQALRGEGQLGAGDRVPDVEINGESIYRAARAPEFILALFGSNVPWKQWLDLPDDLPLQVWTLPADSALARALGGVPGAALIRPDGYLGLVADGAVDEAARMALEWLAVWTNVKQRQIA</sequence>
<dbReference type="GO" id="GO:0016709">
    <property type="term" value="F:oxidoreductase activity, acting on paired donors, with incorporation or reduction of molecular oxygen, NAD(P)H as one donor, and incorporation of one atom of oxygen"/>
    <property type="evidence" value="ECO:0007669"/>
    <property type="project" value="UniProtKB-ARBA"/>
</dbReference>
<evidence type="ECO:0000259" key="4">
    <source>
        <dbReference type="Pfam" id="PF01494"/>
    </source>
</evidence>
<evidence type="ECO:0000313" key="5">
    <source>
        <dbReference type="EMBL" id="MUZ76012.1"/>
    </source>
</evidence>
<dbReference type="SUPFAM" id="SSF51905">
    <property type="entry name" value="FAD/NAD(P)-binding domain"/>
    <property type="match status" value="1"/>
</dbReference>
<dbReference type="Gene3D" id="3.50.50.60">
    <property type="entry name" value="FAD/NAD(P)-binding domain"/>
    <property type="match status" value="1"/>
</dbReference>
<name>A0A6L6VRB0_AGRVI</name>
<gene>
    <name evidence="5" type="ORF">GOZ90_25510</name>
</gene>
<feature type="domain" description="FAD-binding" evidence="4">
    <location>
        <begin position="9"/>
        <end position="344"/>
    </location>
</feature>
<keyword evidence="5" id="KW-0560">Oxidoreductase</keyword>
<dbReference type="Gene3D" id="3.40.30.120">
    <property type="match status" value="1"/>
</dbReference>
<dbReference type="InterPro" id="IPR002938">
    <property type="entry name" value="FAD-bd"/>
</dbReference>
<evidence type="ECO:0000256" key="2">
    <source>
        <dbReference type="ARBA" id="ARBA00022630"/>
    </source>
</evidence>
<comment type="caution">
    <text evidence="5">The sequence shown here is derived from an EMBL/GenBank/DDBJ whole genome shotgun (WGS) entry which is preliminary data.</text>
</comment>
<evidence type="ECO:0000313" key="6">
    <source>
        <dbReference type="Proteomes" id="UP000477951"/>
    </source>
</evidence>
<protein>
    <submittedName>
        <fullName evidence="5">Monooxygenase, FAD-binding protein</fullName>
    </submittedName>
</protein>
<accession>A0A6L6VRB0</accession>
<dbReference type="InterPro" id="IPR036188">
    <property type="entry name" value="FAD/NAD-bd_sf"/>
</dbReference>
<keyword evidence="3" id="KW-0274">FAD</keyword>
<reference evidence="5 6" key="1">
    <citation type="submission" date="2019-12" db="EMBL/GenBank/DDBJ databases">
        <title>Whole-genome sequencing of Allorhizobium vitis.</title>
        <authorList>
            <person name="Gan H.M."/>
            <person name="Szegedi E."/>
            <person name="Burr T."/>
            <person name="Savka M.A."/>
        </authorList>
    </citation>
    <scope>NUCLEOTIDE SEQUENCE [LARGE SCALE GENOMIC DNA]</scope>
    <source>
        <strain evidence="5 6">CG516</strain>
    </source>
</reference>